<gene>
    <name evidence="1" type="ORF">NC653_040097</name>
</gene>
<accession>A0AAD6LCV0</accession>
<name>A0AAD6LCV0_9ROSI</name>
<protein>
    <submittedName>
        <fullName evidence="1">Uncharacterized protein</fullName>
    </submittedName>
</protein>
<keyword evidence="2" id="KW-1185">Reference proteome</keyword>
<organism evidence="1 2">
    <name type="scientific">Populus alba x Populus x berolinensis</name>
    <dbReference type="NCBI Taxonomy" id="444605"/>
    <lineage>
        <taxon>Eukaryota</taxon>
        <taxon>Viridiplantae</taxon>
        <taxon>Streptophyta</taxon>
        <taxon>Embryophyta</taxon>
        <taxon>Tracheophyta</taxon>
        <taxon>Spermatophyta</taxon>
        <taxon>Magnoliopsida</taxon>
        <taxon>eudicotyledons</taxon>
        <taxon>Gunneridae</taxon>
        <taxon>Pentapetalae</taxon>
        <taxon>rosids</taxon>
        <taxon>fabids</taxon>
        <taxon>Malpighiales</taxon>
        <taxon>Salicaceae</taxon>
        <taxon>Saliceae</taxon>
        <taxon>Populus</taxon>
    </lineage>
</organism>
<dbReference type="AlphaFoldDB" id="A0AAD6LCV0"/>
<evidence type="ECO:0000313" key="2">
    <source>
        <dbReference type="Proteomes" id="UP001164929"/>
    </source>
</evidence>
<reference evidence="1 2" key="1">
    <citation type="journal article" date="2023" name="Mol. Ecol. Resour.">
        <title>Chromosome-level genome assembly of a triploid poplar Populus alba 'Berolinensis'.</title>
        <authorList>
            <person name="Chen S."/>
            <person name="Yu Y."/>
            <person name="Wang X."/>
            <person name="Wang S."/>
            <person name="Zhang T."/>
            <person name="Zhou Y."/>
            <person name="He R."/>
            <person name="Meng N."/>
            <person name="Wang Y."/>
            <person name="Liu W."/>
            <person name="Liu Z."/>
            <person name="Liu J."/>
            <person name="Guo Q."/>
            <person name="Huang H."/>
            <person name="Sederoff R.R."/>
            <person name="Wang G."/>
            <person name="Qu G."/>
            <person name="Chen S."/>
        </authorList>
    </citation>
    <scope>NUCLEOTIDE SEQUENCE [LARGE SCALE GENOMIC DNA]</scope>
    <source>
        <strain evidence="1">SC-2020</strain>
    </source>
</reference>
<evidence type="ECO:0000313" key="1">
    <source>
        <dbReference type="EMBL" id="KAJ6958342.1"/>
    </source>
</evidence>
<sequence length="80" mass="9261">MCSTFCLSSKQTPVPDSATQISDSSLFFSFHLRILSLMGKCTRFQRIGFLFLQGLVKYMMDLQLPAMHFHHKLFPEMDLI</sequence>
<comment type="caution">
    <text evidence="1">The sequence shown here is derived from an EMBL/GenBank/DDBJ whole genome shotgun (WGS) entry which is preliminary data.</text>
</comment>
<proteinExistence type="predicted"/>
<dbReference type="Proteomes" id="UP001164929">
    <property type="component" value="Chromosome 18"/>
</dbReference>
<dbReference type="EMBL" id="JAQIZT010000018">
    <property type="protein sequence ID" value="KAJ6958342.1"/>
    <property type="molecule type" value="Genomic_DNA"/>
</dbReference>